<feature type="region of interest" description="Disordered" evidence="1">
    <location>
        <begin position="173"/>
        <end position="204"/>
    </location>
</feature>
<sequence length="418" mass="47029">MLGTGLQLGRGHGEDRFYIPVKARKNYQTQQQKQQFQRDRGNGTASLVPSTEEKVVISENRVPENRAGSEEPSKPMAMPASEPAITPLSNLDQFLESTKPSVPAQYLSKTRMRVWRTCDDEFQPYFTLGDLWESFKEWSAYGAGVPLILNGSDCVVQYYVPYLSGIQLYSESPRSSAKSRRPGEDSDGDYYRDSSSDGSSDCELERGSKFHRGKWNNHHLTSEVPLRMDRLSLRDEHISLQEGFSSDDGEAGNSRGSLLFEFFERDPPYSREPLADKISDLASHFPELKTLRSCDLLPASWISVAWYPIYRIPTGPTLRDMDACFLTFHSLSTPMRGAVSAQAPVVTHPSGMDGVPKMSLPVFGLASYKFKGSMWTPNGGSERQLANSLLQAADNWLRLHQVNHPDFQFFASHSSYRR</sequence>
<reference evidence="2 3" key="1">
    <citation type="submission" date="2020-04" db="EMBL/GenBank/DDBJ databases">
        <title>Plant Genome Project.</title>
        <authorList>
            <person name="Zhang R.-G."/>
        </authorList>
    </citation>
    <scope>NUCLEOTIDE SEQUENCE [LARGE SCALE GENOMIC DNA]</scope>
    <source>
        <strain evidence="2">YNK0</strain>
        <tissue evidence="2">Leaf</tissue>
    </source>
</reference>
<dbReference type="PANTHER" id="PTHR31343">
    <property type="entry name" value="T15D22.8"/>
    <property type="match status" value="1"/>
</dbReference>
<gene>
    <name evidence="2" type="ORF">HHK36_030020</name>
</gene>
<feature type="region of interest" description="Disordered" evidence="1">
    <location>
        <begin position="26"/>
        <end position="79"/>
    </location>
</feature>
<dbReference type="EMBL" id="JABCRI010000023">
    <property type="protein sequence ID" value="KAF8378671.1"/>
    <property type="molecule type" value="Genomic_DNA"/>
</dbReference>
<dbReference type="InterPro" id="IPR008507">
    <property type="entry name" value="DUF789"/>
</dbReference>
<dbReference type="Proteomes" id="UP000655225">
    <property type="component" value="Unassembled WGS sequence"/>
</dbReference>
<dbReference type="Pfam" id="PF05623">
    <property type="entry name" value="DUF789"/>
    <property type="match status" value="1"/>
</dbReference>
<comment type="caution">
    <text evidence="2">The sequence shown here is derived from an EMBL/GenBank/DDBJ whole genome shotgun (WGS) entry which is preliminary data.</text>
</comment>
<accession>A0A835D298</accession>
<organism evidence="2 3">
    <name type="scientific">Tetracentron sinense</name>
    <name type="common">Spur-leaf</name>
    <dbReference type="NCBI Taxonomy" id="13715"/>
    <lineage>
        <taxon>Eukaryota</taxon>
        <taxon>Viridiplantae</taxon>
        <taxon>Streptophyta</taxon>
        <taxon>Embryophyta</taxon>
        <taxon>Tracheophyta</taxon>
        <taxon>Spermatophyta</taxon>
        <taxon>Magnoliopsida</taxon>
        <taxon>Trochodendrales</taxon>
        <taxon>Trochodendraceae</taxon>
        <taxon>Tetracentron</taxon>
    </lineage>
</organism>
<evidence type="ECO:0000256" key="1">
    <source>
        <dbReference type="SAM" id="MobiDB-lite"/>
    </source>
</evidence>
<dbReference type="OMA" id="CLLFEYF"/>
<dbReference type="OrthoDB" id="784906at2759"/>
<keyword evidence="3" id="KW-1185">Reference proteome</keyword>
<dbReference type="PANTHER" id="PTHR31343:SF42">
    <property type="entry name" value="T15D22.8"/>
    <property type="match status" value="1"/>
</dbReference>
<evidence type="ECO:0000313" key="3">
    <source>
        <dbReference type="Proteomes" id="UP000655225"/>
    </source>
</evidence>
<protein>
    <submittedName>
        <fullName evidence="2">Uncharacterized protein</fullName>
    </submittedName>
</protein>
<feature type="compositionally biased region" description="Basic and acidic residues" evidence="1">
    <location>
        <begin position="181"/>
        <end position="195"/>
    </location>
</feature>
<feature type="compositionally biased region" description="Basic and acidic residues" evidence="1">
    <location>
        <begin position="51"/>
        <end position="73"/>
    </location>
</feature>
<name>A0A835D298_TETSI</name>
<dbReference type="AlphaFoldDB" id="A0A835D298"/>
<evidence type="ECO:0000313" key="2">
    <source>
        <dbReference type="EMBL" id="KAF8378671.1"/>
    </source>
</evidence>
<proteinExistence type="predicted"/>